<comment type="caution">
    <text evidence="2">The sequence shown here is derived from an EMBL/GenBank/DDBJ whole genome shotgun (WGS) entry which is preliminary data.</text>
</comment>
<evidence type="ECO:0000313" key="2">
    <source>
        <dbReference type="EMBL" id="TDD32399.1"/>
    </source>
</evidence>
<proteinExistence type="predicted"/>
<evidence type="ECO:0000256" key="1">
    <source>
        <dbReference type="SAM" id="Phobius"/>
    </source>
</evidence>
<keyword evidence="1" id="KW-1133">Transmembrane helix</keyword>
<organism evidence="2 3">
    <name type="scientific">Nonomuraea terrae</name>
    <dbReference type="NCBI Taxonomy" id="2530383"/>
    <lineage>
        <taxon>Bacteria</taxon>
        <taxon>Bacillati</taxon>
        <taxon>Actinomycetota</taxon>
        <taxon>Actinomycetes</taxon>
        <taxon>Streptosporangiales</taxon>
        <taxon>Streptosporangiaceae</taxon>
        <taxon>Nonomuraea</taxon>
    </lineage>
</organism>
<evidence type="ECO:0000313" key="3">
    <source>
        <dbReference type="Proteomes" id="UP000295302"/>
    </source>
</evidence>
<protein>
    <submittedName>
        <fullName evidence="2">Uncharacterized protein</fullName>
    </submittedName>
</protein>
<keyword evidence="3" id="KW-1185">Reference proteome</keyword>
<reference evidence="2 3" key="1">
    <citation type="submission" date="2019-03" db="EMBL/GenBank/DDBJ databases">
        <title>Draft genome sequences of novel Actinobacteria.</title>
        <authorList>
            <person name="Sahin N."/>
            <person name="Ay H."/>
            <person name="Saygin H."/>
        </authorList>
    </citation>
    <scope>NUCLEOTIDE SEQUENCE [LARGE SCALE GENOMIC DNA]</scope>
    <source>
        <strain evidence="2 3">CH32</strain>
    </source>
</reference>
<dbReference type="EMBL" id="SMKQ01000286">
    <property type="protein sequence ID" value="TDD32399.1"/>
    <property type="molecule type" value="Genomic_DNA"/>
</dbReference>
<sequence length="70" mass="7911">MGLRRRPGARPIKLSGSQDKVWFLALHVPEPWQWPVIVVMVAIGLAGFWAAYQVYRAEKSRQPVPEPGQS</sequence>
<accession>A0A4R4XNI6</accession>
<feature type="transmembrane region" description="Helical" evidence="1">
    <location>
        <begin position="32"/>
        <end position="52"/>
    </location>
</feature>
<keyword evidence="1" id="KW-0472">Membrane</keyword>
<dbReference type="Proteomes" id="UP000295302">
    <property type="component" value="Unassembled WGS sequence"/>
</dbReference>
<name>A0A4R4XNI6_9ACTN</name>
<dbReference type="AlphaFoldDB" id="A0A4R4XNI6"/>
<gene>
    <name evidence="2" type="ORF">E1286_43665</name>
</gene>
<dbReference type="OrthoDB" id="2955510at2"/>
<keyword evidence="1" id="KW-0812">Transmembrane</keyword>